<evidence type="ECO:0000256" key="1">
    <source>
        <dbReference type="ARBA" id="ARBA00003759"/>
    </source>
</evidence>
<protein>
    <recommendedName>
        <fullName evidence="4">Mimecan</fullName>
    </recommendedName>
    <alternativeName>
        <fullName evidence="14">Osteoglycin</fullName>
    </alternativeName>
</protein>
<dbReference type="PROSITE" id="PS51450">
    <property type="entry name" value="LRR"/>
    <property type="match status" value="1"/>
</dbReference>
<evidence type="ECO:0000256" key="11">
    <source>
        <dbReference type="ARBA" id="ARBA00023030"/>
    </source>
</evidence>
<accession>A0A3B3QUW2</accession>
<evidence type="ECO:0000256" key="6">
    <source>
        <dbReference type="ARBA" id="ARBA00022530"/>
    </source>
</evidence>
<evidence type="ECO:0000256" key="4">
    <source>
        <dbReference type="ARBA" id="ARBA00018423"/>
    </source>
</evidence>
<keyword evidence="7" id="KW-0433">Leucine-rich repeat</keyword>
<keyword evidence="12" id="KW-1015">Disulfide bond</keyword>
<keyword evidence="10" id="KW-0654">Proteoglycan</keyword>
<dbReference type="STRING" id="1676925.ENSPKIP00000010402"/>
<dbReference type="SMART" id="SM00369">
    <property type="entry name" value="LRR_TYP"/>
    <property type="match status" value="3"/>
</dbReference>
<evidence type="ECO:0000256" key="14">
    <source>
        <dbReference type="ARBA" id="ARBA00031730"/>
    </source>
</evidence>
<keyword evidence="9" id="KW-0677">Repeat</keyword>
<keyword evidence="17" id="KW-1185">Reference proteome</keyword>
<evidence type="ECO:0000256" key="10">
    <source>
        <dbReference type="ARBA" id="ARBA00022974"/>
    </source>
</evidence>
<comment type="function">
    <text evidence="1">Induces bone formation in conjunction with TGF-beta-1 or TGF-beta-2.</text>
</comment>
<dbReference type="AlphaFoldDB" id="A0A3B3QUW2"/>
<dbReference type="InterPro" id="IPR003591">
    <property type="entry name" value="Leu-rich_rpt_typical-subtyp"/>
</dbReference>
<keyword evidence="13" id="KW-0325">Glycoprotein</keyword>
<evidence type="ECO:0000256" key="2">
    <source>
        <dbReference type="ARBA" id="ARBA00004498"/>
    </source>
</evidence>
<keyword evidence="11" id="KW-0339">Growth factor</keyword>
<evidence type="ECO:0000313" key="17">
    <source>
        <dbReference type="Proteomes" id="UP000261540"/>
    </source>
</evidence>
<evidence type="ECO:0000256" key="7">
    <source>
        <dbReference type="ARBA" id="ARBA00022614"/>
    </source>
</evidence>
<dbReference type="GO" id="GO:0031012">
    <property type="term" value="C:extracellular matrix"/>
    <property type="evidence" value="ECO:0007669"/>
    <property type="project" value="TreeGrafter"/>
</dbReference>
<evidence type="ECO:0000256" key="3">
    <source>
        <dbReference type="ARBA" id="ARBA00006912"/>
    </source>
</evidence>
<feature type="signal peptide" evidence="15">
    <location>
        <begin position="1"/>
        <end position="19"/>
    </location>
</feature>
<dbReference type="PANTHER" id="PTHR46269">
    <property type="entry name" value="EPIPHYCAN-RELATED"/>
    <property type="match status" value="1"/>
</dbReference>
<keyword evidence="6" id="KW-0272">Extracellular matrix</keyword>
<dbReference type="GO" id="GO:0008083">
    <property type="term" value="F:growth factor activity"/>
    <property type="evidence" value="ECO:0007669"/>
    <property type="project" value="UniProtKB-KW"/>
</dbReference>
<evidence type="ECO:0000256" key="15">
    <source>
        <dbReference type="SAM" id="SignalP"/>
    </source>
</evidence>
<sequence>MITQRTLLFSFVFLPWVLSSLEQPFSFEEDTLFHDDARATEKEAADFPPADLPDDPFGNPAVGESSDLPTCLLCVCLTGSVYCEEVVPDMTSVPALPKETSYLYARYNKIKKITAKDFADILTLKRIDLTGNVITEIEDGAFSKLNQLEELTLAENRLVKLPMLPQKLSSFNANYNRLRTKGVKANIFKKLNKLEYLYLANNELEAVPQLPESLRIVHLQVSYPWLGPQSFKTILLVKNISNFKSNASQCNAMNQYSTCILQVPQIINRLSFGHLPLFQMASFLTIL</sequence>
<comment type="similarity">
    <text evidence="3">Belongs to the small leucine-rich proteoglycan (SLRP) family. SLRP class III subfamily.</text>
</comment>
<reference evidence="16" key="2">
    <citation type="submission" date="2025-09" db="UniProtKB">
        <authorList>
            <consortium name="Ensembl"/>
        </authorList>
    </citation>
    <scope>IDENTIFICATION</scope>
</reference>
<dbReference type="GO" id="GO:0060348">
    <property type="term" value="P:bone development"/>
    <property type="evidence" value="ECO:0007669"/>
    <property type="project" value="TreeGrafter"/>
</dbReference>
<evidence type="ECO:0000256" key="12">
    <source>
        <dbReference type="ARBA" id="ARBA00023157"/>
    </source>
</evidence>
<reference evidence="16" key="1">
    <citation type="submission" date="2025-08" db="UniProtKB">
        <authorList>
            <consortium name="Ensembl"/>
        </authorList>
    </citation>
    <scope>IDENTIFICATION</scope>
</reference>
<feature type="chain" id="PRO_5017238114" description="Mimecan" evidence="15">
    <location>
        <begin position="20"/>
        <end position="287"/>
    </location>
</feature>
<dbReference type="Proteomes" id="UP000261540">
    <property type="component" value="Unplaced"/>
</dbReference>
<dbReference type="InterPro" id="IPR043547">
    <property type="entry name" value="Mimecan/Epiphycan/Opticin"/>
</dbReference>
<dbReference type="GeneTree" id="ENSGT00940000157238"/>
<evidence type="ECO:0000313" key="16">
    <source>
        <dbReference type="Ensembl" id="ENSPKIP00000010402.1"/>
    </source>
</evidence>
<dbReference type="Pfam" id="PF13855">
    <property type="entry name" value="LRR_8"/>
    <property type="match status" value="1"/>
</dbReference>
<evidence type="ECO:0000256" key="8">
    <source>
        <dbReference type="ARBA" id="ARBA00022729"/>
    </source>
</evidence>
<dbReference type="GO" id="GO:0005615">
    <property type="term" value="C:extracellular space"/>
    <property type="evidence" value="ECO:0007669"/>
    <property type="project" value="TreeGrafter"/>
</dbReference>
<keyword evidence="5" id="KW-0964">Secreted</keyword>
<evidence type="ECO:0000256" key="9">
    <source>
        <dbReference type="ARBA" id="ARBA00022737"/>
    </source>
</evidence>
<proteinExistence type="inferred from homology"/>
<evidence type="ECO:0000256" key="5">
    <source>
        <dbReference type="ARBA" id="ARBA00022525"/>
    </source>
</evidence>
<dbReference type="PANTHER" id="PTHR46269:SF1">
    <property type="entry name" value="MIMECAN"/>
    <property type="match status" value="1"/>
</dbReference>
<dbReference type="InterPro" id="IPR032675">
    <property type="entry name" value="LRR_dom_sf"/>
</dbReference>
<dbReference type="Ensembl" id="ENSPKIT00000034534.1">
    <property type="protein sequence ID" value="ENSPKIP00000010402.1"/>
    <property type="gene ID" value="ENSPKIG00000025138.1"/>
</dbReference>
<dbReference type="GO" id="GO:0061975">
    <property type="term" value="P:articular cartilage development"/>
    <property type="evidence" value="ECO:0007669"/>
    <property type="project" value="TreeGrafter"/>
</dbReference>
<comment type="subcellular location">
    <subcellularLocation>
        <location evidence="2">Secreted</location>
        <location evidence="2">Extracellular space</location>
        <location evidence="2">Extracellular matrix</location>
    </subcellularLocation>
</comment>
<evidence type="ECO:0000256" key="13">
    <source>
        <dbReference type="ARBA" id="ARBA00023180"/>
    </source>
</evidence>
<dbReference type="Gene3D" id="3.80.10.10">
    <property type="entry name" value="Ribonuclease Inhibitor"/>
    <property type="match status" value="1"/>
</dbReference>
<dbReference type="InterPro" id="IPR001611">
    <property type="entry name" value="Leu-rich_rpt"/>
</dbReference>
<keyword evidence="8 15" id="KW-0732">Signal</keyword>
<organism evidence="16 17">
    <name type="scientific">Paramormyrops kingsleyae</name>
    <dbReference type="NCBI Taxonomy" id="1676925"/>
    <lineage>
        <taxon>Eukaryota</taxon>
        <taxon>Metazoa</taxon>
        <taxon>Chordata</taxon>
        <taxon>Craniata</taxon>
        <taxon>Vertebrata</taxon>
        <taxon>Euteleostomi</taxon>
        <taxon>Actinopterygii</taxon>
        <taxon>Neopterygii</taxon>
        <taxon>Teleostei</taxon>
        <taxon>Osteoglossocephala</taxon>
        <taxon>Osteoglossomorpha</taxon>
        <taxon>Osteoglossiformes</taxon>
        <taxon>Mormyridae</taxon>
        <taxon>Paramormyrops</taxon>
    </lineage>
</organism>
<dbReference type="SUPFAM" id="SSF52058">
    <property type="entry name" value="L domain-like"/>
    <property type="match status" value="1"/>
</dbReference>
<name>A0A3B3QUW2_9TELE</name>